<feature type="compositionally biased region" description="Basic and acidic residues" evidence="1">
    <location>
        <begin position="470"/>
        <end position="479"/>
    </location>
</feature>
<feature type="region of interest" description="Disordered" evidence="1">
    <location>
        <begin position="956"/>
        <end position="979"/>
    </location>
</feature>
<feature type="region of interest" description="Disordered" evidence="1">
    <location>
        <begin position="127"/>
        <end position="170"/>
    </location>
</feature>
<dbReference type="Proteomes" id="UP000694888">
    <property type="component" value="Unplaced"/>
</dbReference>
<dbReference type="PANTHER" id="PTHR35978:SF1">
    <property type="entry name" value="IQ DOMAIN-CONTAINING PROTEIN M"/>
    <property type="match status" value="1"/>
</dbReference>
<dbReference type="SUPFAM" id="SSF52540">
    <property type="entry name" value="P-loop containing nucleoside triphosphate hydrolases"/>
    <property type="match status" value="1"/>
</dbReference>
<feature type="region of interest" description="Disordered" evidence="1">
    <location>
        <begin position="448"/>
        <end position="479"/>
    </location>
</feature>
<feature type="compositionally biased region" description="Pro residues" evidence="1">
    <location>
        <begin position="960"/>
        <end position="970"/>
    </location>
</feature>
<sequence>MSTVAYLPVGGLEDLEKGLNRLRRSQLMIVPEFKSMFWAMERHHRDLKLAHLTGKAKDLQEQAIRDTKFYNILVKMLCEVKEKRTGEQREGLRRVHTWYMANKHVLYCGPRFGKEVLKEEAKDVLVKATTPRQPKRAKSAKERPSSSRVKVTPSRSGRFSTPRQGYSGGRQKLYNSFQSTPRMNGGHESFRLDFVPRYVNEPYDPPPYSQEENEFAFGLQFAGDGDELVAVSNENLHLNLEQDIMEEPAVESAVSSPHRVLSRPKTASVSFSPLKEQSVNQAKPESPFGKRPVHPISSMVNPHVTLAKELAPVNQEELDEKKAAMPIRIGSAHASRSENLQAWQTFNKNRSYGQEIAGKLSFVGRSGTASDVRYAAHNRGEMPEIYTQDVVKHFSQHISPTSVSPRGSDEEAQAYMNQTLEDFYQQADGMVPPTRIRSKSAKYARIKSAPPKVHNAPGSGHTPAVVTSKQSEETVRPVPEEKPVVGLSDTGVKLDTVITVIDSVTDDMAYFKEKLAPEPEPGFRQPSTAGLPTPREATASMTPRTLMEVEGSEHPVCPTPVPNAASEDPVSRPFSSPMASHMVHIRDDTPDGRRRGKVRCQSASVVDWRGKIVPDTMRYKWSKTKFGGHTYLKKWYRPNLRSAGSTSGGKRPKTAPITAKEKWKTQKESDKNERAVQAASHSTMVVNQEDVDHMITVQHLLSGEDRADSLGSLLDFDENFWKSLRGSPSKQEANPSLEFLSIITPSAAALAEQQKAEAAKAEGSPADPIDPNQQPSHESGVPSSVLPAEIHVPHSDFDEEALNAAVREEQCLRSELSPSPTAGDHRPDQGFVSQLQARPKSQGDHPDSHIEVSSAVVPGGRSPTPAHLRAIPLQQLSQSEPWQFSLEEEFHDPEESKKTDHFSDVQLIPEQSCPECRSAIMSTRVERSAGRMPSRSQSANTQMLAFSRRYNEAMRRAPPLRTPPSIPTPQPSAKKTSRRSGQILFELEHQARKTRSPRNFMQKIQDLRSVDTSRPGSLASTMTPDPIVGMSLHVCKLPVSSRGRTSQISSDMDFELQTPKYLSDAPYFMSREQSSLQAIDEGLDQFRSDHVVSFSDLQHPQSKPMTAPAMAGRNSLPLPEELSLQRNATFTSIGSRQTGRSGVVDGQSGPPPTRNIARIGRPIAQVSQVPDPDELLQAVQVQKEAAAAVDIQRIFRGYVARSVYKNLLSEERQKNEDERKAAVKIQSLYRGHVSRKSAIYNRPPLNPELIQWARDFKAIQSHHAIKRQVKMENLSNEISSNHREANGKISVIGPHVEIYDIYHPKKTGPTKRELNTAAIKIQKIARGWMIRRKMEKLARKATWYGSSFPKMVKEYKTMLKQVQQQHGVDKAKTPFSIKDMNDYIDIRRRYESVFEKKSFGGELEQGDVEAFFKECDLYPSQAEIEEAMDVTMHGQANKRGNQGMKKKELMDMIFYIYVPPATGLKNTRQSTWMNPIINGQEARKLLGSEFVEQAPLAPCVKLVIDLKREERQKEQALKEAEARKRIEETWMKKAEEKKDGKRSRKVTYQEPEEG</sequence>
<organism evidence="2 3">
    <name type="scientific">Aplysia californica</name>
    <name type="common">California sea hare</name>
    <dbReference type="NCBI Taxonomy" id="6500"/>
    <lineage>
        <taxon>Eukaryota</taxon>
        <taxon>Metazoa</taxon>
        <taxon>Spiralia</taxon>
        <taxon>Lophotrochozoa</taxon>
        <taxon>Mollusca</taxon>
        <taxon>Gastropoda</taxon>
        <taxon>Heterobranchia</taxon>
        <taxon>Euthyneura</taxon>
        <taxon>Tectipleura</taxon>
        <taxon>Aplysiida</taxon>
        <taxon>Aplysioidea</taxon>
        <taxon>Aplysiidae</taxon>
        <taxon>Aplysia</taxon>
    </lineage>
</organism>
<dbReference type="CDD" id="cd23767">
    <property type="entry name" value="IQCD"/>
    <property type="match status" value="2"/>
</dbReference>
<accession>A0ABM1W195</accession>
<feature type="region of interest" description="Disordered" evidence="1">
    <location>
        <begin position="517"/>
        <end position="537"/>
    </location>
</feature>
<protein>
    <submittedName>
        <fullName evidence="3">Uncharacterized protein LOC101855375</fullName>
    </submittedName>
</protein>
<dbReference type="PANTHER" id="PTHR35978">
    <property type="entry name" value="IQ DOMAIN-CONTAINING PROTEIN M"/>
    <property type="match status" value="1"/>
</dbReference>
<feature type="compositionally biased region" description="Basic and acidic residues" evidence="1">
    <location>
        <begin position="841"/>
        <end position="850"/>
    </location>
</feature>
<feature type="compositionally biased region" description="Polar residues" evidence="1">
    <location>
        <begin position="146"/>
        <end position="164"/>
    </location>
</feature>
<dbReference type="InterPro" id="IPR027417">
    <property type="entry name" value="P-loop_NTPase"/>
</dbReference>
<gene>
    <name evidence="3" type="primary">LOC101855375</name>
</gene>
<dbReference type="GeneID" id="101855375"/>
<feature type="region of interest" description="Disordered" evidence="1">
    <location>
        <begin position="641"/>
        <end position="678"/>
    </location>
</feature>
<evidence type="ECO:0000313" key="3">
    <source>
        <dbReference type="RefSeq" id="XP_035828438.1"/>
    </source>
</evidence>
<keyword evidence="2" id="KW-1185">Reference proteome</keyword>
<feature type="compositionally biased region" description="Polar residues" evidence="1">
    <location>
        <begin position="265"/>
        <end position="283"/>
    </location>
</feature>
<dbReference type="InterPro" id="IPR000048">
    <property type="entry name" value="IQ_motif_EF-hand-BS"/>
</dbReference>
<feature type="compositionally biased region" description="Basic and acidic residues" evidence="1">
    <location>
        <begin position="659"/>
        <end position="674"/>
    </location>
</feature>
<dbReference type="PROSITE" id="PS50096">
    <property type="entry name" value="IQ"/>
    <property type="match status" value="3"/>
</dbReference>
<dbReference type="RefSeq" id="XP_035828438.1">
    <property type="nucleotide sequence ID" value="XM_035972545.1"/>
</dbReference>
<evidence type="ECO:0000313" key="2">
    <source>
        <dbReference type="Proteomes" id="UP000694888"/>
    </source>
</evidence>
<reference evidence="3" key="1">
    <citation type="submission" date="2025-08" db="UniProtKB">
        <authorList>
            <consortium name="RefSeq"/>
        </authorList>
    </citation>
    <scope>IDENTIFICATION</scope>
</reference>
<feature type="region of interest" description="Disordered" evidence="1">
    <location>
        <begin position="1532"/>
        <end position="1554"/>
    </location>
</feature>
<feature type="region of interest" description="Disordered" evidence="1">
    <location>
        <begin position="835"/>
        <end position="862"/>
    </location>
</feature>
<proteinExistence type="predicted"/>
<dbReference type="Gene3D" id="1.20.5.190">
    <property type="match status" value="1"/>
</dbReference>
<feature type="region of interest" description="Disordered" evidence="1">
    <location>
        <begin position="751"/>
        <end position="784"/>
    </location>
</feature>
<dbReference type="SMART" id="SM00015">
    <property type="entry name" value="IQ"/>
    <property type="match status" value="3"/>
</dbReference>
<dbReference type="Pfam" id="PF00612">
    <property type="entry name" value="IQ"/>
    <property type="match status" value="3"/>
</dbReference>
<evidence type="ECO:0000256" key="1">
    <source>
        <dbReference type="SAM" id="MobiDB-lite"/>
    </source>
</evidence>
<feature type="region of interest" description="Disordered" evidence="1">
    <location>
        <begin position="255"/>
        <end position="293"/>
    </location>
</feature>
<name>A0ABM1W195_APLCA</name>